<feature type="transmembrane region" description="Helical" evidence="8">
    <location>
        <begin position="89"/>
        <end position="107"/>
    </location>
</feature>
<dbReference type="Proteomes" id="UP001216579">
    <property type="component" value="Unassembled WGS sequence"/>
</dbReference>
<dbReference type="Gene3D" id="1.10.3470.10">
    <property type="entry name" value="ABC transporter involved in vitamin B12 uptake, BtuC"/>
    <property type="match status" value="1"/>
</dbReference>
<evidence type="ECO:0000256" key="6">
    <source>
        <dbReference type="ARBA" id="ARBA00022989"/>
    </source>
</evidence>
<protein>
    <submittedName>
        <fullName evidence="9">Iron chelate uptake ABC transporter family permease subunit</fullName>
    </submittedName>
</protein>
<evidence type="ECO:0000256" key="4">
    <source>
        <dbReference type="ARBA" id="ARBA00022475"/>
    </source>
</evidence>
<evidence type="ECO:0000313" key="10">
    <source>
        <dbReference type="Proteomes" id="UP001216579"/>
    </source>
</evidence>
<dbReference type="Pfam" id="PF01032">
    <property type="entry name" value="FecCD"/>
    <property type="match status" value="1"/>
</dbReference>
<keyword evidence="5 8" id="KW-0812">Transmembrane</keyword>
<evidence type="ECO:0000313" key="9">
    <source>
        <dbReference type="EMBL" id="MDF3293933.1"/>
    </source>
</evidence>
<feature type="transmembrane region" description="Helical" evidence="8">
    <location>
        <begin position="192"/>
        <end position="211"/>
    </location>
</feature>
<dbReference type="CDD" id="cd06550">
    <property type="entry name" value="TM_ABC_iron-siderophores_like"/>
    <property type="match status" value="1"/>
</dbReference>
<name>A0ABT5ZY46_9ACTN</name>
<keyword evidence="10" id="KW-1185">Reference proteome</keyword>
<keyword evidence="6 8" id="KW-1133">Transmembrane helix</keyword>
<comment type="caution">
    <text evidence="9">The sequence shown here is derived from an EMBL/GenBank/DDBJ whole genome shotgun (WGS) entry which is preliminary data.</text>
</comment>
<evidence type="ECO:0000256" key="3">
    <source>
        <dbReference type="ARBA" id="ARBA00022448"/>
    </source>
</evidence>
<dbReference type="PANTHER" id="PTHR30472:SF24">
    <property type="entry name" value="FERRIC ENTEROBACTIN TRANSPORT SYSTEM PERMEASE PROTEIN FEPG"/>
    <property type="match status" value="1"/>
</dbReference>
<feature type="transmembrane region" description="Helical" evidence="8">
    <location>
        <begin position="270"/>
        <end position="291"/>
    </location>
</feature>
<dbReference type="PANTHER" id="PTHR30472">
    <property type="entry name" value="FERRIC ENTEROBACTIN TRANSPORT SYSTEM PERMEASE PROTEIN"/>
    <property type="match status" value="1"/>
</dbReference>
<feature type="transmembrane region" description="Helical" evidence="8">
    <location>
        <begin position="303"/>
        <end position="322"/>
    </location>
</feature>
<feature type="transmembrane region" description="Helical" evidence="8">
    <location>
        <begin position="232"/>
        <end position="258"/>
    </location>
</feature>
<feature type="transmembrane region" description="Helical" evidence="8">
    <location>
        <begin position="61"/>
        <end position="80"/>
    </location>
</feature>
<keyword evidence="7 8" id="KW-0472">Membrane</keyword>
<dbReference type="RefSeq" id="WP_276096773.1">
    <property type="nucleotide sequence ID" value="NZ_JARJBC010000032.1"/>
</dbReference>
<dbReference type="EMBL" id="JARJBC010000032">
    <property type="protein sequence ID" value="MDF3293933.1"/>
    <property type="molecule type" value="Genomic_DNA"/>
</dbReference>
<feature type="transmembrane region" description="Helical" evidence="8">
    <location>
        <begin position="113"/>
        <end position="131"/>
    </location>
</feature>
<proteinExistence type="inferred from homology"/>
<evidence type="ECO:0000256" key="7">
    <source>
        <dbReference type="ARBA" id="ARBA00023136"/>
    </source>
</evidence>
<evidence type="ECO:0000256" key="8">
    <source>
        <dbReference type="SAM" id="Phobius"/>
    </source>
</evidence>
<accession>A0ABT5ZY46</accession>
<keyword evidence="4" id="KW-1003">Cell membrane</keyword>
<comment type="subcellular location">
    <subcellularLocation>
        <location evidence="1">Cell membrane</location>
        <topology evidence="1">Multi-pass membrane protein</topology>
    </subcellularLocation>
</comment>
<comment type="similarity">
    <text evidence="2">Belongs to the binding-protein-dependent transport system permease family. FecCD subfamily.</text>
</comment>
<dbReference type="SUPFAM" id="SSF81345">
    <property type="entry name" value="ABC transporter involved in vitamin B12 uptake, BtuC"/>
    <property type="match status" value="1"/>
</dbReference>
<gene>
    <name evidence="9" type="ORF">P3G67_32915</name>
</gene>
<organism evidence="9 10">
    <name type="scientific">Streptomyces silvisoli</name>
    <dbReference type="NCBI Taxonomy" id="3034235"/>
    <lineage>
        <taxon>Bacteria</taxon>
        <taxon>Bacillati</taxon>
        <taxon>Actinomycetota</taxon>
        <taxon>Actinomycetes</taxon>
        <taxon>Kitasatosporales</taxon>
        <taxon>Streptomycetaceae</taxon>
        <taxon>Streptomyces</taxon>
    </lineage>
</organism>
<reference evidence="9 10" key="1">
    <citation type="submission" date="2023-03" db="EMBL/GenBank/DDBJ databases">
        <title>Draft genome sequence of Streptomyces sp. RB6PN23 isolated from peat swamp forest in Thailand.</title>
        <authorList>
            <person name="Klaysubun C."/>
            <person name="Duangmal K."/>
        </authorList>
    </citation>
    <scope>NUCLEOTIDE SEQUENCE [LARGE SCALE GENOMIC DNA]</scope>
    <source>
        <strain evidence="9 10">RB6PN23</strain>
    </source>
</reference>
<evidence type="ECO:0000256" key="5">
    <source>
        <dbReference type="ARBA" id="ARBA00022692"/>
    </source>
</evidence>
<keyword evidence="3" id="KW-0813">Transport</keyword>
<evidence type="ECO:0000256" key="1">
    <source>
        <dbReference type="ARBA" id="ARBA00004651"/>
    </source>
</evidence>
<dbReference type="InterPro" id="IPR000522">
    <property type="entry name" value="ABC_transptr_permease_BtuC"/>
</dbReference>
<evidence type="ECO:0000256" key="2">
    <source>
        <dbReference type="ARBA" id="ARBA00007935"/>
    </source>
</evidence>
<sequence>MRRGRVVVLTLVLAALVTTLALLSLGDLAVPPSEVIRAFCGQAQWKNQLFVIDVRLPRVLVGLLAGSAFGLSGSIFQALVHNPLASPDIIGITSGAGAAAAACVLVLGLSGEAVSVGALAGALATAMVIYLMSRRRGRADHRLVLVGIGATALLSSLTSYLLTRANVNDAQQVLLWLTGSLSGRTWTQASTLALFLVPLVSAAMALARPLSVLALGDDLARGLGVRVERCQLGLLVTAVALAAVATSAAGPVAFVALVSGPAARRLVRGGGAALTASALMGALVMTVSDFAAQHLFLPVELPVGIVTGAVGGPYLLVLLITAKRGHSAVGGW</sequence>
<dbReference type="InterPro" id="IPR037294">
    <property type="entry name" value="ABC_BtuC-like"/>
</dbReference>